<sequence length="134" mass="14453">MCCSVADVAFPLLASPLVESLIISFQSCHECSSMYSYRVRRGGTIRVLSGTPSGVGYKAISIVQCQTSDKKAPCKFCHLTFTIPMSSAQKLQSLMRLASPNSTIWLNILSIDQANHEDVAAQEAVMGTIYGNAS</sequence>
<evidence type="ECO:0000259" key="1">
    <source>
        <dbReference type="Pfam" id="PF06985"/>
    </source>
</evidence>
<proteinExistence type="predicted"/>
<gene>
    <name evidence="2" type="ORF">K432DRAFT_462910</name>
</gene>
<dbReference type="InterPro" id="IPR010730">
    <property type="entry name" value="HET"/>
</dbReference>
<dbReference type="OrthoDB" id="3711542at2759"/>
<organism evidence="2 3">
    <name type="scientific">Lepidopterella palustris CBS 459.81</name>
    <dbReference type="NCBI Taxonomy" id="1314670"/>
    <lineage>
        <taxon>Eukaryota</taxon>
        <taxon>Fungi</taxon>
        <taxon>Dikarya</taxon>
        <taxon>Ascomycota</taxon>
        <taxon>Pezizomycotina</taxon>
        <taxon>Dothideomycetes</taxon>
        <taxon>Pleosporomycetidae</taxon>
        <taxon>Mytilinidiales</taxon>
        <taxon>Argynnaceae</taxon>
        <taxon>Lepidopterella</taxon>
    </lineage>
</organism>
<keyword evidence="3" id="KW-1185">Reference proteome</keyword>
<protein>
    <recommendedName>
        <fullName evidence="1">Heterokaryon incompatibility domain-containing protein</fullName>
    </recommendedName>
</protein>
<evidence type="ECO:0000313" key="3">
    <source>
        <dbReference type="Proteomes" id="UP000250266"/>
    </source>
</evidence>
<name>A0A8E2E3H0_9PEZI</name>
<reference evidence="2 3" key="1">
    <citation type="journal article" date="2016" name="Nat. Commun.">
        <title>Ectomycorrhizal ecology is imprinted in the genome of the dominant symbiotic fungus Cenococcum geophilum.</title>
        <authorList>
            <consortium name="DOE Joint Genome Institute"/>
            <person name="Peter M."/>
            <person name="Kohler A."/>
            <person name="Ohm R.A."/>
            <person name="Kuo A."/>
            <person name="Krutzmann J."/>
            <person name="Morin E."/>
            <person name="Arend M."/>
            <person name="Barry K.W."/>
            <person name="Binder M."/>
            <person name="Choi C."/>
            <person name="Clum A."/>
            <person name="Copeland A."/>
            <person name="Grisel N."/>
            <person name="Haridas S."/>
            <person name="Kipfer T."/>
            <person name="LaButti K."/>
            <person name="Lindquist E."/>
            <person name="Lipzen A."/>
            <person name="Maire R."/>
            <person name="Meier B."/>
            <person name="Mihaltcheva S."/>
            <person name="Molinier V."/>
            <person name="Murat C."/>
            <person name="Poggeler S."/>
            <person name="Quandt C.A."/>
            <person name="Sperisen C."/>
            <person name="Tritt A."/>
            <person name="Tisserant E."/>
            <person name="Crous P.W."/>
            <person name="Henrissat B."/>
            <person name="Nehls U."/>
            <person name="Egli S."/>
            <person name="Spatafora J.W."/>
            <person name="Grigoriev I.V."/>
            <person name="Martin F.M."/>
        </authorList>
    </citation>
    <scope>NUCLEOTIDE SEQUENCE [LARGE SCALE GENOMIC DNA]</scope>
    <source>
        <strain evidence="2 3">CBS 459.81</strain>
    </source>
</reference>
<dbReference type="EMBL" id="KV745202">
    <property type="protein sequence ID" value="OCK76526.1"/>
    <property type="molecule type" value="Genomic_DNA"/>
</dbReference>
<dbReference type="Pfam" id="PF06985">
    <property type="entry name" value="HET"/>
    <property type="match status" value="1"/>
</dbReference>
<accession>A0A8E2E3H0</accession>
<dbReference type="AlphaFoldDB" id="A0A8E2E3H0"/>
<dbReference type="Proteomes" id="UP000250266">
    <property type="component" value="Unassembled WGS sequence"/>
</dbReference>
<feature type="domain" description="Heterokaryon incompatibility" evidence="1">
    <location>
        <begin position="71"/>
        <end position="134"/>
    </location>
</feature>
<evidence type="ECO:0000313" key="2">
    <source>
        <dbReference type="EMBL" id="OCK76526.1"/>
    </source>
</evidence>